<dbReference type="InterPro" id="IPR013785">
    <property type="entry name" value="Aldolase_TIM"/>
</dbReference>
<keyword evidence="3" id="KW-0443">Lipid metabolism</keyword>
<feature type="chain" id="PRO_5016320654" description="galactosylceramidase" evidence="7">
    <location>
        <begin position="31"/>
        <end position="983"/>
    </location>
</feature>
<evidence type="ECO:0000256" key="1">
    <source>
        <dbReference type="ARBA" id="ARBA00005637"/>
    </source>
</evidence>
<dbReference type="Gene3D" id="3.20.20.70">
    <property type="entry name" value="Aldolase class I"/>
    <property type="match status" value="1"/>
</dbReference>
<evidence type="ECO:0000256" key="7">
    <source>
        <dbReference type="SAM" id="SignalP"/>
    </source>
</evidence>
<keyword evidence="3" id="KW-0746">Sphingolipid metabolism</keyword>
<evidence type="ECO:0000256" key="2">
    <source>
        <dbReference type="ARBA" id="ARBA00012657"/>
    </source>
</evidence>
<dbReference type="Gene3D" id="2.60.120.260">
    <property type="entry name" value="Galactose-binding domain-like"/>
    <property type="match status" value="2"/>
</dbReference>
<evidence type="ECO:0000313" key="10">
    <source>
        <dbReference type="Proteomes" id="UP000250462"/>
    </source>
</evidence>
<keyword evidence="7" id="KW-0732">Signal</keyword>
<dbReference type="GO" id="GO:0006683">
    <property type="term" value="P:galactosylceramide catabolic process"/>
    <property type="evidence" value="ECO:0007669"/>
    <property type="project" value="InterPro"/>
</dbReference>
<dbReference type="Pfam" id="PF21708">
    <property type="entry name" value="Glyco_hydro_59_C"/>
    <property type="match status" value="1"/>
</dbReference>
<reference evidence="9 10" key="1">
    <citation type="submission" date="2018-06" db="EMBL/GenBank/DDBJ databases">
        <title>Phytoactinopolyspora halophila sp. nov., a novel halophilic actinomycete isolated from a saline soil in China.</title>
        <authorList>
            <person name="Tang S.-K."/>
        </authorList>
    </citation>
    <scope>NUCLEOTIDE SEQUENCE [LARGE SCALE GENOMIC DNA]</scope>
    <source>
        <strain evidence="9 10">YIM 96934</strain>
    </source>
</reference>
<dbReference type="Gene3D" id="3.20.20.80">
    <property type="entry name" value="Glycosidases"/>
    <property type="match status" value="1"/>
</dbReference>
<dbReference type="OrthoDB" id="9806701at2"/>
<feature type="domain" description="F5/8 type C" evidence="8">
    <location>
        <begin position="663"/>
        <end position="815"/>
    </location>
</feature>
<accession>A0A329QHI5</accession>
<dbReference type="Gene3D" id="2.60.120.560">
    <property type="entry name" value="Exo-inulinase, domain 1"/>
    <property type="match status" value="1"/>
</dbReference>
<dbReference type="Pfam" id="PF00754">
    <property type="entry name" value="F5_F8_type_C"/>
    <property type="match status" value="2"/>
</dbReference>
<dbReference type="SUPFAM" id="SSF51445">
    <property type="entry name" value="(Trans)glycosidases"/>
    <property type="match status" value="1"/>
</dbReference>
<gene>
    <name evidence="9" type="ORF">DPM12_16515</name>
</gene>
<dbReference type="PANTHER" id="PTHR15172:SF1">
    <property type="entry name" value="GALACTOCEREBROSIDASE"/>
    <property type="match status" value="1"/>
</dbReference>
<protein>
    <recommendedName>
        <fullName evidence="2">galactosylceramidase</fullName>
        <ecNumber evidence="2">3.2.1.46</ecNumber>
    </recommendedName>
    <alternativeName>
        <fullName evidence="5">Galactosylceramidase</fullName>
    </alternativeName>
</protein>
<evidence type="ECO:0000256" key="4">
    <source>
        <dbReference type="ARBA" id="ARBA00022963"/>
    </source>
</evidence>
<evidence type="ECO:0000256" key="3">
    <source>
        <dbReference type="ARBA" id="ARBA00022919"/>
    </source>
</evidence>
<dbReference type="EC" id="3.2.1.46" evidence="2"/>
<evidence type="ECO:0000256" key="5">
    <source>
        <dbReference type="ARBA" id="ARBA00033098"/>
    </source>
</evidence>
<proteinExistence type="inferred from homology"/>
<keyword evidence="10" id="KW-1185">Reference proteome</keyword>
<feature type="signal peptide" evidence="7">
    <location>
        <begin position="1"/>
        <end position="30"/>
    </location>
</feature>
<name>A0A329QHI5_9ACTN</name>
<dbReference type="Proteomes" id="UP000250462">
    <property type="component" value="Unassembled WGS sequence"/>
</dbReference>
<dbReference type="SUPFAM" id="SSF49785">
    <property type="entry name" value="Galactose-binding domain-like"/>
    <property type="match status" value="2"/>
</dbReference>
<keyword evidence="4" id="KW-0442">Lipid degradation</keyword>
<dbReference type="InterPro" id="IPR049161">
    <property type="entry name" value="GH59_cat"/>
</dbReference>
<feature type="domain" description="F5/8 type C" evidence="8">
    <location>
        <begin position="828"/>
        <end position="982"/>
    </location>
</feature>
<dbReference type="InterPro" id="IPR049162">
    <property type="entry name" value="GH59_C"/>
</dbReference>
<dbReference type="InterPro" id="IPR000421">
    <property type="entry name" value="FA58C"/>
</dbReference>
<comment type="caution">
    <text evidence="9">The sequence shown here is derived from an EMBL/GenBank/DDBJ whole genome shotgun (WGS) entry which is preliminary data.</text>
</comment>
<evidence type="ECO:0000259" key="8">
    <source>
        <dbReference type="PROSITE" id="PS50022"/>
    </source>
</evidence>
<dbReference type="RefSeq" id="WP_112259452.1">
    <property type="nucleotide sequence ID" value="NZ_QMIG01000020.1"/>
</dbReference>
<dbReference type="GO" id="GO:0016020">
    <property type="term" value="C:membrane"/>
    <property type="evidence" value="ECO:0007669"/>
    <property type="project" value="GOC"/>
</dbReference>
<dbReference type="InterPro" id="IPR008979">
    <property type="entry name" value="Galactose-bd-like_sf"/>
</dbReference>
<evidence type="ECO:0000256" key="6">
    <source>
        <dbReference type="SAM" id="MobiDB-lite"/>
    </source>
</evidence>
<sequence length="983" mass="106779">MQLQRRRAAGTVAIAALAGSWMVAIPPGQAAEDATVDGAQHETVVVDGDSAGRTFDGLGAVSAGASSRLLYDYPEPERSQILDYLFEPGYGAELEILKVEIGGDTNSTSGAEPSHMRTPDEIDCGRGYEWWLMREAQERNPDIKLGGLQWGAPGWFDGGFWSQDNIDYLLNWLDCAEQHDIDIDFMGGWNEAGYDQEWFVEWDAALDEHYPDVQLTAADDTPYWGWRVADDMVENADFGDAVDIANMHSPCGWRSTYAECSSTQTARSLDKPLWIGEQSSMAHDAGAAPLARGANRMYIDAAITGMMVWSPISAWYSNITMADTGLMVAEWPWSGFYDVGDSIWSYAHTNQFADPGWRYLDTGSERLESGATQVSLVSPSGDDWSAVIETFDMDEPSSVTLQLENLPGKQLQVWSSDLRTDDDADRFRRAGVLTPEGGSVTLDVEPGHIYSVTTSDGQGKGDAQPGASVDERLSVPFQETFEDVDHGRTARYFSDLAGAFEAAPCDGDRDGTCYRQMLAEEPISWTHVGEVPLSTMVGDPRWWGDYAVHADVMLEEPGYVEVGGRVSGQSWGSPASGYHVRVGTDGWELFSRDHAGAAEVSLASGDESIEVDSWHEVILRMDGDTIGVFLDDRRLAEVQDTTQRTGNVALSVSAWDNAQFDDVRVVPTAGEPKFVSKDSMSASATSEHGFFQGWTYGAEHVIDDRPETEWSSAFDPPEGLPQAVTVDLGSVQRIQALTYQPRLDGNTNGMIRSYEVHLSADGETFEEVASGMWSADSSTKVAAWPKQRARYVRLIAADDDEGCGDATATAGELGVVQAKGPDLTTTPPAPPRSPLPDDAPEEFDHLVSQAEMSATASSVHSDPYIPCRSVDGDTSTFWHSAPAATGPLPASVTLDLGQDRDVQGLAYLPRQDGNPNGNITSYDVEVSTDGEQFTTVTGGDWADDDTQKYATWEPTSARYVRLTASAGHFDVAAAAELHVAEAP</sequence>
<feature type="region of interest" description="Disordered" evidence="6">
    <location>
        <begin position="818"/>
        <end position="841"/>
    </location>
</feature>
<dbReference type="PRINTS" id="PR00850">
    <property type="entry name" value="GLHYDRLASE59"/>
</dbReference>
<dbReference type="InterPro" id="IPR017853">
    <property type="entry name" value="GH"/>
</dbReference>
<dbReference type="PANTHER" id="PTHR15172">
    <property type="entry name" value="GALACTOCEREBROSIDASE"/>
    <property type="match status" value="1"/>
</dbReference>
<dbReference type="InterPro" id="IPR001286">
    <property type="entry name" value="Glyco_hydro_59"/>
</dbReference>
<dbReference type="Pfam" id="PF02057">
    <property type="entry name" value="Glyco_hydro_59"/>
    <property type="match status" value="1"/>
</dbReference>
<dbReference type="AlphaFoldDB" id="A0A329QHI5"/>
<organism evidence="9 10">
    <name type="scientific">Phytoactinopolyspora halophila</name>
    <dbReference type="NCBI Taxonomy" id="1981511"/>
    <lineage>
        <taxon>Bacteria</taxon>
        <taxon>Bacillati</taxon>
        <taxon>Actinomycetota</taxon>
        <taxon>Actinomycetes</taxon>
        <taxon>Jiangellales</taxon>
        <taxon>Jiangellaceae</taxon>
        <taxon>Phytoactinopolyspora</taxon>
    </lineage>
</organism>
<dbReference type="GO" id="GO:0004336">
    <property type="term" value="F:galactosylceramidase activity"/>
    <property type="evidence" value="ECO:0007669"/>
    <property type="project" value="UniProtKB-EC"/>
</dbReference>
<dbReference type="EMBL" id="QMIG01000020">
    <property type="protein sequence ID" value="RAW11441.1"/>
    <property type="molecule type" value="Genomic_DNA"/>
</dbReference>
<dbReference type="PROSITE" id="PS50022">
    <property type="entry name" value="FA58C_3"/>
    <property type="match status" value="2"/>
</dbReference>
<evidence type="ECO:0000313" key="9">
    <source>
        <dbReference type="EMBL" id="RAW11441.1"/>
    </source>
</evidence>
<dbReference type="GO" id="GO:0005764">
    <property type="term" value="C:lysosome"/>
    <property type="evidence" value="ECO:0007669"/>
    <property type="project" value="TreeGrafter"/>
</dbReference>
<comment type="similarity">
    <text evidence="1">Belongs to the glycosyl hydrolase 59 family.</text>
</comment>